<evidence type="ECO:0000313" key="3">
    <source>
        <dbReference type="Proteomes" id="UP000694866"/>
    </source>
</evidence>
<dbReference type="Proteomes" id="UP000694866">
    <property type="component" value="Unplaced"/>
</dbReference>
<name>A0A9R1T8X4_9HYME</name>
<dbReference type="PANTHER" id="PTHR34927:SF1">
    <property type="entry name" value="IQ DOMAIN-CONTAINING PROTEIN K"/>
    <property type="match status" value="1"/>
</dbReference>
<evidence type="ECO:0000313" key="4">
    <source>
        <dbReference type="RefSeq" id="XP_011304785.1"/>
    </source>
</evidence>
<dbReference type="CDD" id="cd22969">
    <property type="entry name" value="DD_IQCK"/>
    <property type="match status" value="1"/>
</dbReference>
<dbReference type="KEGG" id="fas:105267550"/>
<dbReference type="GeneID" id="105267550"/>
<sequence length="253" mass="29484">MKAFISFSAPALSKTSTKTSAGKCGNRLCECLKSESCEEYSQNEDESRDSFGEISFAGEEDLGSGKKLSLWETILKEFKEEKEEFEEWEKEHEELKSEKTPCEALEYLNNEIFPILLPGMEKMLREARKWNAIEDPKCLFNGLDYLAEYLWNKNPEHPERQSNWIGVFEIPPFKHWLSSNPRPIYPKSWLWTRGDAASIIQRNVRGWIVRKRRDVQELREFWKALAAERAERSSVLSINLGTMTEKHHTSVSQ</sequence>
<organism evidence="3 4">
    <name type="scientific">Fopius arisanus</name>
    <dbReference type="NCBI Taxonomy" id="64838"/>
    <lineage>
        <taxon>Eukaryota</taxon>
        <taxon>Metazoa</taxon>
        <taxon>Ecdysozoa</taxon>
        <taxon>Arthropoda</taxon>
        <taxon>Hexapoda</taxon>
        <taxon>Insecta</taxon>
        <taxon>Pterygota</taxon>
        <taxon>Neoptera</taxon>
        <taxon>Endopterygota</taxon>
        <taxon>Hymenoptera</taxon>
        <taxon>Apocrita</taxon>
        <taxon>Ichneumonoidea</taxon>
        <taxon>Braconidae</taxon>
        <taxon>Opiinae</taxon>
        <taxon>Fopius</taxon>
    </lineage>
</organism>
<feature type="region of interest" description="Disordered" evidence="2">
    <location>
        <begin position="1"/>
        <end position="23"/>
    </location>
</feature>
<evidence type="ECO:0000256" key="2">
    <source>
        <dbReference type="SAM" id="MobiDB-lite"/>
    </source>
</evidence>
<dbReference type="AlphaFoldDB" id="A0A9R1T8X4"/>
<dbReference type="Gene3D" id="1.20.890.10">
    <property type="entry name" value="cAMP-dependent protein kinase regulatory subunit, dimerization-anchoring domain"/>
    <property type="match status" value="1"/>
</dbReference>
<accession>A0A9R1T8X4</accession>
<reference evidence="4" key="1">
    <citation type="submission" date="2025-08" db="UniProtKB">
        <authorList>
            <consortium name="RefSeq"/>
        </authorList>
    </citation>
    <scope>IDENTIFICATION</scope>
    <source>
        <strain evidence="4">USDA-PBARC FA_bdor</strain>
        <tissue evidence="4">Whole organism</tissue>
    </source>
</reference>
<protein>
    <submittedName>
        <fullName evidence="4">IQ domain-containing protein K-like</fullName>
    </submittedName>
</protein>
<keyword evidence="3" id="KW-1185">Reference proteome</keyword>
<proteinExistence type="predicted"/>
<gene>
    <name evidence="4" type="primary">LOC105267550</name>
</gene>
<keyword evidence="1" id="KW-0175">Coiled coil</keyword>
<feature type="coiled-coil region" evidence="1">
    <location>
        <begin position="71"/>
        <end position="98"/>
    </location>
</feature>
<evidence type="ECO:0000256" key="1">
    <source>
        <dbReference type="SAM" id="Coils"/>
    </source>
</evidence>
<dbReference type="PROSITE" id="PS50096">
    <property type="entry name" value="IQ"/>
    <property type="match status" value="1"/>
</dbReference>
<dbReference type="PANTHER" id="PTHR34927">
    <property type="entry name" value="IQ DOMAIN-CONTAINING PROTEIN K"/>
    <property type="match status" value="1"/>
</dbReference>
<dbReference type="OrthoDB" id="2155538at2759"/>
<dbReference type="InterPro" id="IPR043408">
    <property type="entry name" value="IQCK"/>
</dbReference>
<dbReference type="RefSeq" id="XP_011304785.1">
    <property type="nucleotide sequence ID" value="XM_011306483.1"/>
</dbReference>